<dbReference type="RefSeq" id="WP_394489023.1">
    <property type="nucleotide sequence ID" value="NZ_JBIGIA010000011.1"/>
</dbReference>
<dbReference type="InterPro" id="IPR013549">
    <property type="entry name" value="DUF1731"/>
</dbReference>
<dbReference type="Gene3D" id="3.40.50.720">
    <property type="entry name" value="NAD(P)-binding Rossmann-like Domain"/>
    <property type="match status" value="1"/>
</dbReference>
<evidence type="ECO:0000259" key="2">
    <source>
        <dbReference type="Pfam" id="PF01370"/>
    </source>
</evidence>
<name>A0ABW7G8H6_9BURK</name>
<reference evidence="4 5" key="1">
    <citation type="submission" date="2024-09" db="EMBL/GenBank/DDBJ databases">
        <title>Novel species of the genus Pelomonas and Roseateles isolated from streams.</title>
        <authorList>
            <person name="Lu H."/>
        </authorList>
    </citation>
    <scope>NUCLEOTIDE SEQUENCE [LARGE SCALE GENOMIC DNA]</scope>
    <source>
        <strain evidence="4 5">BYS96W</strain>
    </source>
</reference>
<evidence type="ECO:0000256" key="1">
    <source>
        <dbReference type="ARBA" id="ARBA00009353"/>
    </source>
</evidence>
<dbReference type="InterPro" id="IPR010099">
    <property type="entry name" value="SDR39U1"/>
</dbReference>
<dbReference type="InterPro" id="IPR001509">
    <property type="entry name" value="Epimerase_deHydtase"/>
</dbReference>
<dbReference type="Pfam" id="PF08338">
    <property type="entry name" value="DUF1731"/>
    <property type="match status" value="1"/>
</dbReference>
<gene>
    <name evidence="4" type="ORF">ACG00X_15125</name>
</gene>
<sequence>MTTRPPPTPLQRAVLITGATGFVGRALVAELGGQGRHVIVLSRDPRRASATFGPGVWAVDTLAAVPADTRIDAVVNLAGARVLGLPWTAARRQVLLASRVGVTHQVVALIRRLAHQPQVLVSASAVGFYGAVNSDQPCTEASPPRPGEFQSDLCAAIEHEARCAEALGVRVVRLRLGVVLGREDGAYPMQALAARLGLGAVLGSGRQRAPWLHLQDAVGLISFALGNEGLAGAVNAVAPQTPTQAEFVQALAASFGRRVWLRMPAWPLRQLAGEMSSLLLDGQNAVPAAALAAGYEFRHPTLPSALADLAG</sequence>
<comment type="caution">
    <text evidence="4">The sequence shown here is derived from an EMBL/GenBank/DDBJ whole genome shotgun (WGS) entry which is preliminary data.</text>
</comment>
<keyword evidence="5" id="KW-1185">Reference proteome</keyword>
<dbReference type="SUPFAM" id="SSF51735">
    <property type="entry name" value="NAD(P)-binding Rossmann-fold domains"/>
    <property type="match status" value="1"/>
</dbReference>
<proteinExistence type="inferred from homology"/>
<dbReference type="InterPro" id="IPR036291">
    <property type="entry name" value="NAD(P)-bd_dom_sf"/>
</dbReference>
<dbReference type="EMBL" id="JBIGIA010000011">
    <property type="protein sequence ID" value="MFG6458169.1"/>
    <property type="molecule type" value="Genomic_DNA"/>
</dbReference>
<comment type="similarity">
    <text evidence="1">Belongs to the NAD(P)-dependent epimerase/dehydratase family. SDR39U1 subfamily.</text>
</comment>
<accession>A0ABW7G8H6</accession>
<organism evidence="4 5">
    <name type="scientific">Pelomonas nitida</name>
    <dbReference type="NCBI Taxonomy" id="3299027"/>
    <lineage>
        <taxon>Bacteria</taxon>
        <taxon>Pseudomonadati</taxon>
        <taxon>Pseudomonadota</taxon>
        <taxon>Betaproteobacteria</taxon>
        <taxon>Burkholderiales</taxon>
        <taxon>Sphaerotilaceae</taxon>
        <taxon>Roseateles</taxon>
    </lineage>
</organism>
<dbReference type="Pfam" id="PF01370">
    <property type="entry name" value="Epimerase"/>
    <property type="match status" value="1"/>
</dbReference>
<feature type="domain" description="NAD-dependent epimerase/dehydratase" evidence="2">
    <location>
        <begin position="14"/>
        <end position="227"/>
    </location>
</feature>
<dbReference type="NCBIfam" id="TIGR01777">
    <property type="entry name" value="yfcH"/>
    <property type="match status" value="1"/>
</dbReference>
<evidence type="ECO:0000259" key="3">
    <source>
        <dbReference type="Pfam" id="PF08338"/>
    </source>
</evidence>
<feature type="domain" description="DUF1731" evidence="3">
    <location>
        <begin position="263"/>
        <end position="309"/>
    </location>
</feature>
<protein>
    <submittedName>
        <fullName evidence="4">TIGR01777 family oxidoreductase</fullName>
    </submittedName>
</protein>
<evidence type="ECO:0000313" key="4">
    <source>
        <dbReference type="EMBL" id="MFG6458169.1"/>
    </source>
</evidence>
<dbReference type="Proteomes" id="UP001606305">
    <property type="component" value="Unassembled WGS sequence"/>
</dbReference>
<dbReference type="PANTHER" id="PTHR11092">
    <property type="entry name" value="SUGAR NUCLEOTIDE EPIMERASE RELATED"/>
    <property type="match status" value="1"/>
</dbReference>
<dbReference type="PANTHER" id="PTHR11092:SF0">
    <property type="entry name" value="EPIMERASE FAMILY PROTEIN SDR39U1"/>
    <property type="match status" value="1"/>
</dbReference>
<evidence type="ECO:0000313" key="5">
    <source>
        <dbReference type="Proteomes" id="UP001606305"/>
    </source>
</evidence>